<dbReference type="PANTHER" id="PTHR37804:SF1">
    <property type="entry name" value="CDAA REGULATORY PROTEIN CDAR"/>
    <property type="match status" value="1"/>
</dbReference>
<dbReference type="InterPro" id="IPR053154">
    <property type="entry name" value="c-di-AMP_regulator"/>
</dbReference>
<name>A0A7W2M1X6_9FLAO</name>
<sequence length="322" mass="36946">MFNKLKKKLSKSLKSGKLKVFSMFFILSFLFLALTKLSKNYTETITFEIVYKNVPEQHHVDIDSTKKVNVSVNAYGFSLLKYSFYKPKLEIDFETDVVLKNKTYLWNAQQNAPKLSANFKNSVDVISIQPDTLRFPYQTLAVKKVPVKSNVSIEFAAGYDMSTTLKLVPDSIKIIGSEKWVSKIDYVTTKKTEFKNINSNIEKSLDIELNEALNHVKMSKKSVVAKGHVEKFTEGTFNVPVTIINLPSDTNINYFPKTIPVAYNVSLNNYKQVRASEFRVECNYRDINNTEKTFLIPKLVKVPEIVKSARLKQHKVEFILIQ</sequence>
<keyword evidence="2" id="KW-1185">Reference proteome</keyword>
<evidence type="ECO:0000313" key="1">
    <source>
        <dbReference type="EMBL" id="MBA6151145.1"/>
    </source>
</evidence>
<organism evidence="1 2">
    <name type="scientific">Gelidibacter maritimus</name>
    <dbReference type="NCBI Taxonomy" id="2761487"/>
    <lineage>
        <taxon>Bacteria</taxon>
        <taxon>Pseudomonadati</taxon>
        <taxon>Bacteroidota</taxon>
        <taxon>Flavobacteriia</taxon>
        <taxon>Flavobacteriales</taxon>
        <taxon>Flavobacteriaceae</taxon>
        <taxon>Gelidibacter</taxon>
    </lineage>
</organism>
<dbReference type="EMBL" id="JACGLT010000001">
    <property type="protein sequence ID" value="MBA6151145.1"/>
    <property type="molecule type" value="Genomic_DNA"/>
</dbReference>
<evidence type="ECO:0000313" key="2">
    <source>
        <dbReference type="Proteomes" id="UP000541857"/>
    </source>
</evidence>
<proteinExistence type="predicted"/>
<comment type="caution">
    <text evidence="1">The sequence shown here is derived from an EMBL/GenBank/DDBJ whole genome shotgun (WGS) entry which is preliminary data.</text>
</comment>
<reference evidence="1 2" key="1">
    <citation type="submission" date="2020-07" db="EMBL/GenBank/DDBJ databases">
        <title>Bacterium isolated from marine sediment.</title>
        <authorList>
            <person name="Shang D."/>
        </authorList>
    </citation>
    <scope>NUCLEOTIDE SEQUENCE [LARGE SCALE GENOMIC DNA]</scope>
    <source>
        <strain evidence="1 2">F6074</strain>
    </source>
</reference>
<gene>
    <name evidence="1" type="ORF">H3Z82_00230</name>
</gene>
<dbReference type="AlphaFoldDB" id="A0A7W2M1X6"/>
<dbReference type="RefSeq" id="WP_182201869.1">
    <property type="nucleotide sequence ID" value="NZ_JACGLT010000001.1"/>
</dbReference>
<protein>
    <submittedName>
        <fullName evidence="1">YbbR-like domain-containing protein</fullName>
    </submittedName>
</protein>
<accession>A0A7W2M1X6</accession>
<dbReference type="Proteomes" id="UP000541857">
    <property type="component" value="Unassembled WGS sequence"/>
</dbReference>
<dbReference type="PANTHER" id="PTHR37804">
    <property type="entry name" value="CDAA REGULATORY PROTEIN CDAR"/>
    <property type="match status" value="1"/>
</dbReference>
<dbReference type="Gene3D" id="2.170.120.40">
    <property type="entry name" value="YbbR-like domain"/>
    <property type="match status" value="1"/>
</dbReference>